<keyword evidence="3" id="KW-0804">Transcription</keyword>
<accession>A0A7C9R8A4</accession>
<dbReference type="Proteomes" id="UP000481252">
    <property type="component" value="Unassembled WGS sequence"/>
</dbReference>
<dbReference type="NCBIfam" id="NF033788">
    <property type="entry name" value="HTH_metalloreg"/>
    <property type="match status" value="1"/>
</dbReference>
<dbReference type="AlphaFoldDB" id="A0A7C9R8A4"/>
<gene>
    <name evidence="5" type="ORF">G6N74_06525</name>
</gene>
<evidence type="ECO:0000313" key="5">
    <source>
        <dbReference type="EMBL" id="NGN40713.1"/>
    </source>
</evidence>
<dbReference type="InterPro" id="IPR011991">
    <property type="entry name" value="ArsR-like_HTH"/>
</dbReference>
<dbReference type="PANTHER" id="PTHR33154:SF15">
    <property type="entry name" value="REGULATORY PROTEIN ARSR"/>
    <property type="match status" value="1"/>
</dbReference>
<dbReference type="CDD" id="cd00090">
    <property type="entry name" value="HTH_ARSR"/>
    <property type="match status" value="1"/>
</dbReference>
<evidence type="ECO:0000256" key="1">
    <source>
        <dbReference type="ARBA" id="ARBA00023015"/>
    </source>
</evidence>
<dbReference type="SMART" id="SM00418">
    <property type="entry name" value="HTH_ARSR"/>
    <property type="match status" value="1"/>
</dbReference>
<dbReference type="GO" id="GO:0003700">
    <property type="term" value="F:DNA-binding transcription factor activity"/>
    <property type="evidence" value="ECO:0007669"/>
    <property type="project" value="InterPro"/>
</dbReference>
<comment type="caution">
    <text evidence="5">The sequence shown here is derived from an EMBL/GenBank/DDBJ whole genome shotgun (WGS) entry which is preliminary data.</text>
</comment>
<dbReference type="RefSeq" id="WP_165115514.1">
    <property type="nucleotide sequence ID" value="NZ_JAAKZG010000002.1"/>
</dbReference>
<dbReference type="InterPro" id="IPR036390">
    <property type="entry name" value="WH_DNA-bd_sf"/>
</dbReference>
<dbReference type="GO" id="GO:0003677">
    <property type="term" value="F:DNA binding"/>
    <property type="evidence" value="ECO:0007669"/>
    <property type="project" value="UniProtKB-KW"/>
</dbReference>
<organism evidence="5 6">
    <name type="scientific">Mesorhizobium zhangyense</name>
    <dbReference type="NCBI Taxonomy" id="1776730"/>
    <lineage>
        <taxon>Bacteria</taxon>
        <taxon>Pseudomonadati</taxon>
        <taxon>Pseudomonadota</taxon>
        <taxon>Alphaproteobacteria</taxon>
        <taxon>Hyphomicrobiales</taxon>
        <taxon>Phyllobacteriaceae</taxon>
        <taxon>Mesorhizobium</taxon>
    </lineage>
</organism>
<dbReference type="PROSITE" id="PS50987">
    <property type="entry name" value="HTH_ARSR_2"/>
    <property type="match status" value="1"/>
</dbReference>
<dbReference type="PANTHER" id="PTHR33154">
    <property type="entry name" value="TRANSCRIPTIONAL REGULATOR, ARSR FAMILY"/>
    <property type="match status" value="1"/>
</dbReference>
<sequence>MNAPLASDFQTCSSAATKAVALRFAALSHPTRIEILRYLSGSDACCCKDVVKQLDLAQSTVSQHLKILVEAGLVRFSPEKQRSRYEIDRQALAGFSGLVTALVEDCCASREDRNSKA</sequence>
<dbReference type="InterPro" id="IPR051081">
    <property type="entry name" value="HTH_MetalResp_TranReg"/>
</dbReference>
<dbReference type="PRINTS" id="PR00778">
    <property type="entry name" value="HTHARSR"/>
</dbReference>
<dbReference type="InterPro" id="IPR036388">
    <property type="entry name" value="WH-like_DNA-bd_sf"/>
</dbReference>
<dbReference type="EMBL" id="JAAKZG010000002">
    <property type="protein sequence ID" value="NGN40713.1"/>
    <property type="molecule type" value="Genomic_DNA"/>
</dbReference>
<proteinExistence type="predicted"/>
<keyword evidence="2" id="KW-0238">DNA-binding</keyword>
<evidence type="ECO:0000259" key="4">
    <source>
        <dbReference type="PROSITE" id="PS50987"/>
    </source>
</evidence>
<keyword evidence="6" id="KW-1185">Reference proteome</keyword>
<evidence type="ECO:0000256" key="2">
    <source>
        <dbReference type="ARBA" id="ARBA00023125"/>
    </source>
</evidence>
<feature type="domain" description="HTH arsR-type" evidence="4">
    <location>
        <begin position="12"/>
        <end position="107"/>
    </location>
</feature>
<reference evidence="5 6" key="1">
    <citation type="submission" date="2020-02" db="EMBL/GenBank/DDBJ databases">
        <title>Genome sequence of the type strain CGMCC 1.15528 of Mesorhizobium zhangyense.</title>
        <authorList>
            <person name="Gao J."/>
            <person name="Sun J."/>
        </authorList>
    </citation>
    <scope>NUCLEOTIDE SEQUENCE [LARGE SCALE GENOMIC DNA]</scope>
    <source>
        <strain evidence="5 6">CGMCC 1.15528</strain>
    </source>
</reference>
<dbReference type="Pfam" id="PF01022">
    <property type="entry name" value="HTH_5"/>
    <property type="match status" value="1"/>
</dbReference>
<dbReference type="InterPro" id="IPR001845">
    <property type="entry name" value="HTH_ArsR_DNA-bd_dom"/>
</dbReference>
<keyword evidence="1" id="KW-0805">Transcription regulation</keyword>
<name>A0A7C9R8A4_9HYPH</name>
<dbReference type="SUPFAM" id="SSF46785">
    <property type="entry name" value="Winged helix' DNA-binding domain"/>
    <property type="match status" value="1"/>
</dbReference>
<protein>
    <submittedName>
        <fullName evidence="5">Helix-turn-helix transcriptional regulator</fullName>
    </submittedName>
</protein>
<dbReference type="Gene3D" id="1.10.10.10">
    <property type="entry name" value="Winged helix-like DNA-binding domain superfamily/Winged helix DNA-binding domain"/>
    <property type="match status" value="1"/>
</dbReference>
<evidence type="ECO:0000313" key="6">
    <source>
        <dbReference type="Proteomes" id="UP000481252"/>
    </source>
</evidence>
<evidence type="ECO:0000256" key="3">
    <source>
        <dbReference type="ARBA" id="ARBA00023163"/>
    </source>
</evidence>